<name>A0A1S8KME7_9LACT</name>
<accession>A0A1S8KME7</accession>
<reference evidence="1 2" key="1">
    <citation type="submission" date="2017-01" db="EMBL/GenBank/DDBJ databases">
        <title>Complete Genome Sequence of Dolosigranulum pigrum isolated from a Patient with interstitial lung disease.</title>
        <authorList>
            <person name="Mukhopadhyay R."/>
            <person name="Joaquin J."/>
            <person name="Hogue R."/>
            <person name="Fitzgerald S."/>
            <person name="Jospin G."/>
            <person name="Eisen J.A."/>
            <person name="Chaturvedi V."/>
        </authorList>
    </citation>
    <scope>NUCLEOTIDE SEQUENCE [LARGE SCALE GENOMIC DNA]</scope>
    <source>
        <strain evidence="1 2">15S00348</strain>
    </source>
</reference>
<gene>
    <name evidence="1" type="ORF">BWX42_03255</name>
</gene>
<dbReference type="Proteomes" id="UP000190409">
    <property type="component" value="Unassembled WGS sequence"/>
</dbReference>
<evidence type="ECO:0000313" key="2">
    <source>
        <dbReference type="Proteomes" id="UP000190409"/>
    </source>
</evidence>
<dbReference type="EMBL" id="MUYF01000003">
    <property type="protein sequence ID" value="OOL80908.1"/>
    <property type="molecule type" value="Genomic_DNA"/>
</dbReference>
<sequence>MKHLAMDLLVFIVNEHESKQLMIDARSGELLEERLFQLREQLKMVSCESFALIVSVAKYA</sequence>
<comment type="caution">
    <text evidence="1">The sequence shown here is derived from an EMBL/GenBank/DDBJ whole genome shotgun (WGS) entry which is preliminary data.</text>
</comment>
<dbReference type="AlphaFoldDB" id="A0A1S8KME7"/>
<protein>
    <submittedName>
        <fullName evidence="1">Uncharacterized protein</fullName>
    </submittedName>
</protein>
<evidence type="ECO:0000313" key="1">
    <source>
        <dbReference type="EMBL" id="OOL80908.1"/>
    </source>
</evidence>
<proteinExistence type="predicted"/>
<organism evidence="1 2">
    <name type="scientific">Dolosigranulum pigrum</name>
    <dbReference type="NCBI Taxonomy" id="29394"/>
    <lineage>
        <taxon>Bacteria</taxon>
        <taxon>Bacillati</taxon>
        <taxon>Bacillota</taxon>
        <taxon>Bacilli</taxon>
        <taxon>Lactobacillales</taxon>
        <taxon>Carnobacteriaceae</taxon>
        <taxon>Dolosigranulum</taxon>
    </lineage>
</organism>